<dbReference type="EMBL" id="JAANER010000009">
    <property type="protein sequence ID" value="KAG9186127.1"/>
    <property type="molecule type" value="Genomic_DNA"/>
</dbReference>
<feature type="signal peptide" evidence="1">
    <location>
        <begin position="1"/>
        <end position="26"/>
    </location>
</feature>
<evidence type="ECO:0000313" key="3">
    <source>
        <dbReference type="Proteomes" id="UP001199106"/>
    </source>
</evidence>
<keyword evidence="3" id="KW-1185">Reference proteome</keyword>
<sequence length="327" mass="36718">MHAPRYFSFFATLLTVLATITPSTTAESPFPCTGGSIYFTAHTIDSLLFQNPDLYHDLYVFKCITTVVLTADSGGEAANHTRVLELERGLENAYKFMSDVESVGAEDNQYVSDTNDTTVQIGEHTIVTSSLLGRSNVQILYLRLPQSEYFGKGYKANSEESLAKLYNADISHMTTTDGKATYTCNVLKDIIATIIRDRRANDIRMLNYFEALTTGEDGDQLDHADRIVSAKIVMDVVDKVGFGGNIKVQVPPHGYASDSLRMLRNNLDTPDYIKKVDAFFEYAKHDSNMCQSLDECGQRRQNLDVSKTKYAEVDYVADFLKRKYYVE</sequence>
<gene>
    <name evidence="2" type="ORF">G6011_02683</name>
</gene>
<organism evidence="2 3">
    <name type="scientific">Alternaria panax</name>
    <dbReference type="NCBI Taxonomy" id="48097"/>
    <lineage>
        <taxon>Eukaryota</taxon>
        <taxon>Fungi</taxon>
        <taxon>Dikarya</taxon>
        <taxon>Ascomycota</taxon>
        <taxon>Pezizomycotina</taxon>
        <taxon>Dothideomycetes</taxon>
        <taxon>Pleosporomycetidae</taxon>
        <taxon>Pleosporales</taxon>
        <taxon>Pleosporineae</taxon>
        <taxon>Pleosporaceae</taxon>
        <taxon>Alternaria</taxon>
        <taxon>Alternaria sect. Panax</taxon>
    </lineage>
</organism>
<reference evidence="2" key="1">
    <citation type="submission" date="2021-07" db="EMBL/GenBank/DDBJ databases">
        <title>Genome Resource of American Ginseng Black Spot Pathogen Alternaria panax.</title>
        <authorList>
            <person name="Qiu C."/>
            <person name="Wang W."/>
            <person name="Liu Z."/>
        </authorList>
    </citation>
    <scope>NUCLEOTIDE SEQUENCE</scope>
    <source>
        <strain evidence="2">BNCC115425</strain>
    </source>
</reference>
<name>A0AAD4F9T6_9PLEO</name>
<accession>A0AAD4F9T6</accession>
<comment type="caution">
    <text evidence="2">The sequence shown here is derived from an EMBL/GenBank/DDBJ whole genome shotgun (WGS) entry which is preliminary data.</text>
</comment>
<protein>
    <submittedName>
        <fullName evidence="2">Uncharacterized protein</fullName>
    </submittedName>
</protein>
<feature type="chain" id="PRO_5042228098" evidence="1">
    <location>
        <begin position="27"/>
        <end position="327"/>
    </location>
</feature>
<dbReference type="AlphaFoldDB" id="A0AAD4F9T6"/>
<evidence type="ECO:0000313" key="2">
    <source>
        <dbReference type="EMBL" id="KAG9186127.1"/>
    </source>
</evidence>
<proteinExistence type="predicted"/>
<evidence type="ECO:0000256" key="1">
    <source>
        <dbReference type="SAM" id="SignalP"/>
    </source>
</evidence>
<keyword evidence="1" id="KW-0732">Signal</keyword>
<dbReference type="Proteomes" id="UP001199106">
    <property type="component" value="Unassembled WGS sequence"/>
</dbReference>